<organism evidence="4 5">
    <name type="scientific">Physocladia obscura</name>
    <dbReference type="NCBI Taxonomy" id="109957"/>
    <lineage>
        <taxon>Eukaryota</taxon>
        <taxon>Fungi</taxon>
        <taxon>Fungi incertae sedis</taxon>
        <taxon>Chytridiomycota</taxon>
        <taxon>Chytridiomycota incertae sedis</taxon>
        <taxon>Chytridiomycetes</taxon>
        <taxon>Chytridiales</taxon>
        <taxon>Chytriomycetaceae</taxon>
        <taxon>Physocladia</taxon>
    </lineage>
</organism>
<feature type="compositionally biased region" description="Low complexity" evidence="3">
    <location>
        <begin position="193"/>
        <end position="213"/>
    </location>
</feature>
<dbReference type="InterPro" id="IPR001611">
    <property type="entry name" value="Leu-rich_rpt"/>
</dbReference>
<dbReference type="Pfam" id="PF13855">
    <property type="entry name" value="LRR_8"/>
    <property type="match status" value="1"/>
</dbReference>
<feature type="compositionally biased region" description="Acidic residues" evidence="3">
    <location>
        <begin position="214"/>
        <end position="225"/>
    </location>
</feature>
<gene>
    <name evidence="4" type="ORF">HK100_001109</name>
</gene>
<evidence type="ECO:0000256" key="1">
    <source>
        <dbReference type="ARBA" id="ARBA00022614"/>
    </source>
</evidence>
<name>A0AAD5T059_9FUNG</name>
<dbReference type="SMART" id="SM00369">
    <property type="entry name" value="LRR_TYP"/>
    <property type="match status" value="2"/>
</dbReference>
<protein>
    <submittedName>
        <fullName evidence="4">Uncharacterized protein</fullName>
    </submittedName>
</protein>
<sequence>MKGGGNNNNGGAPAIESPRTGKRGDRQTAAVATTRGKQSAHKELLAAQASKTVAQRLAEARKSHVLDLTGLGLSLLPDAAWDLDSLRALLLGNNAFEAVPPNLANSFPALEYLDLSRNAISSVPSSLADLPDLRILDFSNNPNLSGYTLPAAYGPIRHQLAVFIDDENIVFVDPALSKPARRRRADDDDENNENNVDTNNNNHSDSGSGSSNNGDDDDDDDDNDDDKNLLHERSVHKRHDLAEDAALNIRKFFKMVRDLEDAGDLVAQFKRLAATQDVVFIKYITKRYHSTIIDGDDDEESDLYVSSDDGGNESFSQRKQVREAVDFDRKEKEKWVKGSRAVGRNMKASRLAFD</sequence>
<keyword evidence="1" id="KW-0433">Leucine-rich repeat</keyword>
<reference evidence="4" key="1">
    <citation type="submission" date="2020-05" db="EMBL/GenBank/DDBJ databases">
        <title>Phylogenomic resolution of chytrid fungi.</title>
        <authorList>
            <person name="Stajich J.E."/>
            <person name="Amses K."/>
            <person name="Simmons R."/>
            <person name="Seto K."/>
            <person name="Myers J."/>
            <person name="Bonds A."/>
            <person name="Quandt C.A."/>
            <person name="Barry K."/>
            <person name="Liu P."/>
            <person name="Grigoriev I."/>
            <person name="Longcore J.E."/>
            <person name="James T.Y."/>
        </authorList>
    </citation>
    <scope>NUCLEOTIDE SEQUENCE</scope>
    <source>
        <strain evidence="4">JEL0513</strain>
    </source>
</reference>
<accession>A0AAD5T059</accession>
<proteinExistence type="predicted"/>
<dbReference type="InterPro" id="IPR003591">
    <property type="entry name" value="Leu-rich_rpt_typical-subtyp"/>
</dbReference>
<comment type="caution">
    <text evidence="4">The sequence shown here is derived from an EMBL/GenBank/DDBJ whole genome shotgun (WGS) entry which is preliminary data.</text>
</comment>
<evidence type="ECO:0000256" key="3">
    <source>
        <dbReference type="SAM" id="MobiDB-lite"/>
    </source>
</evidence>
<evidence type="ECO:0000313" key="5">
    <source>
        <dbReference type="Proteomes" id="UP001211907"/>
    </source>
</evidence>
<evidence type="ECO:0000256" key="2">
    <source>
        <dbReference type="ARBA" id="ARBA00022737"/>
    </source>
</evidence>
<dbReference type="PANTHER" id="PTHR48051">
    <property type="match status" value="1"/>
</dbReference>
<dbReference type="PANTHER" id="PTHR48051:SF1">
    <property type="entry name" value="RAS SUPPRESSOR PROTEIN 1"/>
    <property type="match status" value="1"/>
</dbReference>
<dbReference type="SUPFAM" id="SSF52058">
    <property type="entry name" value="L domain-like"/>
    <property type="match status" value="1"/>
</dbReference>
<dbReference type="InterPro" id="IPR050216">
    <property type="entry name" value="LRR_domain-containing"/>
</dbReference>
<dbReference type="Proteomes" id="UP001211907">
    <property type="component" value="Unassembled WGS sequence"/>
</dbReference>
<evidence type="ECO:0000313" key="4">
    <source>
        <dbReference type="EMBL" id="KAJ3116283.1"/>
    </source>
</evidence>
<dbReference type="GO" id="GO:0005737">
    <property type="term" value="C:cytoplasm"/>
    <property type="evidence" value="ECO:0007669"/>
    <property type="project" value="TreeGrafter"/>
</dbReference>
<dbReference type="Gene3D" id="3.80.10.10">
    <property type="entry name" value="Ribonuclease Inhibitor"/>
    <property type="match status" value="1"/>
</dbReference>
<keyword evidence="5" id="KW-1185">Reference proteome</keyword>
<feature type="region of interest" description="Disordered" evidence="3">
    <location>
        <begin position="1"/>
        <end position="41"/>
    </location>
</feature>
<feature type="region of interest" description="Disordered" evidence="3">
    <location>
        <begin position="180"/>
        <end position="231"/>
    </location>
</feature>
<dbReference type="AlphaFoldDB" id="A0AAD5T059"/>
<dbReference type="PROSITE" id="PS51450">
    <property type="entry name" value="LRR"/>
    <property type="match status" value="1"/>
</dbReference>
<dbReference type="EMBL" id="JADGJH010001238">
    <property type="protein sequence ID" value="KAJ3116283.1"/>
    <property type="molecule type" value="Genomic_DNA"/>
</dbReference>
<keyword evidence="2" id="KW-0677">Repeat</keyword>
<dbReference type="InterPro" id="IPR032675">
    <property type="entry name" value="LRR_dom_sf"/>
</dbReference>